<sequence length="147" mass="16996">MTDENDRRAITAAMQRLFAGTPLRSSGKLDIVTLAQEAGVKRNKLTHKHTDLKDLFYAQRRTRDGVPDNEAKLREQIVTLEKANQSLREDRDRYRLTSEMFARALHVLTIENDNFRRDARNRPPPPPSHYDHPRLAEHLKPGTSTSR</sequence>
<evidence type="ECO:0000256" key="1">
    <source>
        <dbReference type="SAM" id="Coils"/>
    </source>
</evidence>
<dbReference type="RefSeq" id="WP_011595868.1">
    <property type="nucleotide sequence ID" value="NC_008268.1"/>
</dbReference>
<organism evidence="3 4">
    <name type="scientific">Rhodococcus jostii (strain RHA1)</name>
    <dbReference type="NCBI Taxonomy" id="101510"/>
    <lineage>
        <taxon>Bacteria</taxon>
        <taxon>Bacillati</taxon>
        <taxon>Actinomycetota</taxon>
        <taxon>Actinomycetes</taxon>
        <taxon>Mycobacteriales</taxon>
        <taxon>Nocardiaceae</taxon>
        <taxon>Rhodococcus</taxon>
    </lineage>
</organism>
<dbReference type="Proteomes" id="UP000008710">
    <property type="component" value="Chromosome"/>
</dbReference>
<protein>
    <submittedName>
        <fullName evidence="3">Uncharacterized protein</fullName>
    </submittedName>
</protein>
<dbReference type="OrthoDB" id="7472701at2"/>
<evidence type="ECO:0000313" key="4">
    <source>
        <dbReference type="Proteomes" id="UP000008710"/>
    </source>
</evidence>
<reference evidence="4" key="1">
    <citation type="journal article" date="2006" name="Proc. Natl. Acad. Sci. U.S.A.">
        <title>The complete genome of Rhodococcus sp. RHA1 provides insights into a catabolic powerhouse.</title>
        <authorList>
            <person name="McLeod M.P."/>
            <person name="Warren R.L."/>
            <person name="Hsiao W.W.L."/>
            <person name="Araki N."/>
            <person name="Myhre M."/>
            <person name="Fernandes C."/>
            <person name="Miyazawa D."/>
            <person name="Wong W."/>
            <person name="Lillquist A.L."/>
            <person name="Wang D."/>
            <person name="Dosanjh M."/>
            <person name="Hara H."/>
            <person name="Petrescu A."/>
            <person name="Morin R.D."/>
            <person name="Yang G."/>
            <person name="Stott J.M."/>
            <person name="Schein J.E."/>
            <person name="Shin H."/>
            <person name="Smailus D."/>
            <person name="Siddiqui A.S."/>
            <person name="Marra M.A."/>
            <person name="Jones S.J.M."/>
            <person name="Holt R."/>
            <person name="Brinkman F.S.L."/>
            <person name="Miyauchi K."/>
            <person name="Fukuda M."/>
            <person name="Davies J.E."/>
            <person name="Mohn W.W."/>
            <person name="Eltis L.D."/>
        </authorList>
    </citation>
    <scope>NUCLEOTIDE SEQUENCE [LARGE SCALE GENOMIC DNA]</scope>
    <source>
        <strain evidence="4">RHA1</strain>
    </source>
</reference>
<dbReference type="eggNOG" id="ENOG5033837">
    <property type="taxonomic scope" value="Bacteria"/>
</dbReference>
<dbReference type="EMBL" id="CP000431">
    <property type="protein sequence ID" value="ABG95008.1"/>
    <property type="molecule type" value="Genomic_DNA"/>
</dbReference>
<evidence type="ECO:0000313" key="3">
    <source>
        <dbReference type="EMBL" id="ABG95008.1"/>
    </source>
</evidence>
<evidence type="ECO:0000256" key="2">
    <source>
        <dbReference type="SAM" id="MobiDB-lite"/>
    </source>
</evidence>
<feature type="coiled-coil region" evidence="1">
    <location>
        <begin position="70"/>
        <end position="97"/>
    </location>
</feature>
<dbReference type="HOGENOM" id="CLU_147922_1_0_11"/>
<proteinExistence type="predicted"/>
<keyword evidence="1" id="KW-0175">Coiled coil</keyword>
<dbReference type="AlphaFoldDB" id="Q0SBS8"/>
<feature type="compositionally biased region" description="Basic and acidic residues" evidence="2">
    <location>
        <begin position="129"/>
        <end position="140"/>
    </location>
</feature>
<name>Q0SBS8_RHOJR</name>
<accession>Q0SBS8</accession>
<gene>
    <name evidence="3" type="ordered locus">RHA1_ro03205</name>
</gene>
<dbReference type="KEGG" id="rha:RHA1_ro03205"/>
<feature type="region of interest" description="Disordered" evidence="2">
    <location>
        <begin position="115"/>
        <end position="147"/>
    </location>
</feature>